<dbReference type="PANTHER" id="PTHR47248">
    <property type="entry name" value="PROTEIN CBG06772"/>
    <property type="match status" value="1"/>
</dbReference>
<dbReference type="OrthoDB" id="4473401at2759"/>
<evidence type="ECO:0000313" key="4">
    <source>
        <dbReference type="Proteomes" id="UP000037069"/>
    </source>
</evidence>
<dbReference type="SUPFAM" id="SSF57362">
    <property type="entry name" value="BPTI-like"/>
    <property type="match status" value="1"/>
</dbReference>
<keyword evidence="4" id="KW-1185">Reference proteome</keyword>
<dbReference type="STRING" id="7375.A0A0L0BPI2"/>
<feature type="chain" id="PRO_5005534875" description="BPTI/Kunitz inhibitor domain-containing protein" evidence="1">
    <location>
        <begin position="21"/>
        <end position="252"/>
    </location>
</feature>
<evidence type="ECO:0000313" key="3">
    <source>
        <dbReference type="EMBL" id="KNC22000.1"/>
    </source>
</evidence>
<dbReference type="InterPro" id="IPR002223">
    <property type="entry name" value="Kunitz_BPTI"/>
</dbReference>
<dbReference type="Pfam" id="PF00014">
    <property type="entry name" value="Kunitz_BPTI"/>
    <property type="match status" value="2"/>
</dbReference>
<dbReference type="OMA" id="RNIGRIC"/>
<keyword evidence="1" id="KW-0732">Signal</keyword>
<dbReference type="Proteomes" id="UP000037069">
    <property type="component" value="Unassembled WGS sequence"/>
</dbReference>
<feature type="domain" description="BPTI/Kunitz inhibitor" evidence="2">
    <location>
        <begin position="195"/>
        <end position="249"/>
    </location>
</feature>
<reference evidence="3 4" key="1">
    <citation type="journal article" date="2015" name="Nat. Commun.">
        <title>Lucilia cuprina genome unlocks parasitic fly biology to underpin future interventions.</title>
        <authorList>
            <person name="Anstead C.A."/>
            <person name="Korhonen P.K."/>
            <person name="Young N.D."/>
            <person name="Hall R.S."/>
            <person name="Jex A.R."/>
            <person name="Murali S.C."/>
            <person name="Hughes D.S."/>
            <person name="Lee S.F."/>
            <person name="Perry T."/>
            <person name="Stroehlein A.J."/>
            <person name="Ansell B.R."/>
            <person name="Breugelmans B."/>
            <person name="Hofmann A."/>
            <person name="Qu J."/>
            <person name="Dugan S."/>
            <person name="Lee S.L."/>
            <person name="Chao H."/>
            <person name="Dinh H."/>
            <person name="Han Y."/>
            <person name="Doddapaneni H.V."/>
            <person name="Worley K.C."/>
            <person name="Muzny D.M."/>
            <person name="Ioannidis P."/>
            <person name="Waterhouse R.M."/>
            <person name="Zdobnov E.M."/>
            <person name="James P.J."/>
            <person name="Bagnall N.H."/>
            <person name="Kotze A.C."/>
            <person name="Gibbs R.A."/>
            <person name="Richards S."/>
            <person name="Batterham P."/>
            <person name="Gasser R.B."/>
        </authorList>
    </citation>
    <scope>NUCLEOTIDE SEQUENCE [LARGE SCALE GENOMIC DNA]</scope>
    <source>
        <strain evidence="3 4">LS</strain>
        <tissue evidence="3">Full body</tissue>
    </source>
</reference>
<evidence type="ECO:0000256" key="1">
    <source>
        <dbReference type="SAM" id="SignalP"/>
    </source>
</evidence>
<dbReference type="PANTHER" id="PTHR47248:SF7">
    <property type="entry name" value="BPTI_KUNITZ INHIBITOR DOMAIN-CONTAINING PROTEIN"/>
    <property type="match status" value="1"/>
</dbReference>
<dbReference type="EMBL" id="JRES01001567">
    <property type="protein sequence ID" value="KNC22000.1"/>
    <property type="molecule type" value="Genomic_DNA"/>
</dbReference>
<accession>A0A0L0BPI2</accession>
<dbReference type="CDD" id="cd00109">
    <property type="entry name" value="Kunitz-type"/>
    <property type="match status" value="1"/>
</dbReference>
<dbReference type="PROSITE" id="PS50279">
    <property type="entry name" value="BPTI_KUNITZ_2"/>
    <property type="match status" value="1"/>
</dbReference>
<organism evidence="3 4">
    <name type="scientific">Lucilia cuprina</name>
    <name type="common">Green bottle fly</name>
    <name type="synonym">Australian sheep blowfly</name>
    <dbReference type="NCBI Taxonomy" id="7375"/>
    <lineage>
        <taxon>Eukaryota</taxon>
        <taxon>Metazoa</taxon>
        <taxon>Ecdysozoa</taxon>
        <taxon>Arthropoda</taxon>
        <taxon>Hexapoda</taxon>
        <taxon>Insecta</taxon>
        <taxon>Pterygota</taxon>
        <taxon>Neoptera</taxon>
        <taxon>Endopterygota</taxon>
        <taxon>Diptera</taxon>
        <taxon>Brachycera</taxon>
        <taxon>Muscomorpha</taxon>
        <taxon>Oestroidea</taxon>
        <taxon>Calliphoridae</taxon>
        <taxon>Luciliinae</taxon>
        <taxon>Lucilia</taxon>
    </lineage>
</organism>
<gene>
    <name evidence="3" type="ORF">FF38_12132</name>
</gene>
<dbReference type="Gene3D" id="4.10.410.10">
    <property type="entry name" value="Pancreatic trypsin inhibitor Kunitz domain"/>
    <property type="match status" value="3"/>
</dbReference>
<comment type="caution">
    <text evidence="3">The sequence shown here is derived from an EMBL/GenBank/DDBJ whole genome shotgun (WGS) entry which is preliminary data.</text>
</comment>
<dbReference type="AlphaFoldDB" id="A0A0L0BPI2"/>
<proteinExistence type="predicted"/>
<dbReference type="SMART" id="SM00131">
    <property type="entry name" value="KU"/>
    <property type="match status" value="3"/>
</dbReference>
<name>A0A0L0BPI2_LUCCU</name>
<protein>
    <recommendedName>
        <fullName evidence="2">BPTI/Kunitz inhibitor domain-containing protein</fullName>
    </recommendedName>
</protein>
<dbReference type="GO" id="GO:0004867">
    <property type="term" value="F:serine-type endopeptidase inhibitor activity"/>
    <property type="evidence" value="ECO:0007669"/>
    <property type="project" value="InterPro"/>
</dbReference>
<sequence>MKLFQHLCLILLALVAGGSSQRCRNSPRVSTCTGPRNIGRICRGCLPSNMWYYDGRQCREMRFLGAGGNSNRWCTRAISLVACTMAQNCPGSPRNPSCNGQRNIGNRCRRCRRSVMWWYDSRSNQCRDILYLGSRALVACTSACRGSPRRPSCRGERNTGLTCRGCRRSIMWWYDQRTNQCRLLPYLGSGANPSCDGGRNVGRGRGRRCRPQNVWYYDARTRRCQRMRYLGCRGNNNRWCNQAICEQRCRRP</sequence>
<dbReference type="InterPro" id="IPR052861">
    <property type="entry name" value="BPTI/Kunitz_domain"/>
</dbReference>
<evidence type="ECO:0000259" key="2">
    <source>
        <dbReference type="PROSITE" id="PS50279"/>
    </source>
</evidence>
<dbReference type="InterPro" id="IPR036880">
    <property type="entry name" value="Kunitz_BPTI_sf"/>
</dbReference>
<feature type="signal peptide" evidence="1">
    <location>
        <begin position="1"/>
        <end position="20"/>
    </location>
</feature>